<sequence>MEEFNDCLQSLELDDLRFSGFLHTWCNKRSNGCISKKLDRVLVNIDWLVKFENSEAIFLPLAFRIIVHPWLNLGCKVLRKIAISKFSIF</sequence>
<protein>
    <submittedName>
        <fullName evidence="1">Uncharacterized protein</fullName>
    </submittedName>
</protein>
<dbReference type="AlphaFoldDB" id="A0AAE0B4N7"/>
<dbReference type="PANTHER" id="PTHR33710:SF77">
    <property type="entry name" value="DNASE I-LIKE SUPERFAMILY PROTEIN"/>
    <property type="match status" value="1"/>
</dbReference>
<name>A0AAE0B4N7_9ROSI</name>
<accession>A0AAE0B4N7</accession>
<dbReference type="EMBL" id="JANJYJ010000001">
    <property type="protein sequence ID" value="KAK3229961.1"/>
    <property type="molecule type" value="Genomic_DNA"/>
</dbReference>
<proteinExistence type="predicted"/>
<gene>
    <name evidence="1" type="ORF">Dsin_001842</name>
</gene>
<comment type="caution">
    <text evidence="1">The sequence shown here is derived from an EMBL/GenBank/DDBJ whole genome shotgun (WGS) entry which is preliminary data.</text>
</comment>
<dbReference type="Proteomes" id="UP001281410">
    <property type="component" value="Unassembled WGS sequence"/>
</dbReference>
<evidence type="ECO:0000313" key="1">
    <source>
        <dbReference type="EMBL" id="KAK3229961.1"/>
    </source>
</evidence>
<keyword evidence="2" id="KW-1185">Reference proteome</keyword>
<dbReference type="PANTHER" id="PTHR33710">
    <property type="entry name" value="BNAC02G09200D PROTEIN"/>
    <property type="match status" value="1"/>
</dbReference>
<evidence type="ECO:0000313" key="2">
    <source>
        <dbReference type="Proteomes" id="UP001281410"/>
    </source>
</evidence>
<organism evidence="1 2">
    <name type="scientific">Dipteronia sinensis</name>
    <dbReference type="NCBI Taxonomy" id="43782"/>
    <lineage>
        <taxon>Eukaryota</taxon>
        <taxon>Viridiplantae</taxon>
        <taxon>Streptophyta</taxon>
        <taxon>Embryophyta</taxon>
        <taxon>Tracheophyta</taxon>
        <taxon>Spermatophyta</taxon>
        <taxon>Magnoliopsida</taxon>
        <taxon>eudicotyledons</taxon>
        <taxon>Gunneridae</taxon>
        <taxon>Pentapetalae</taxon>
        <taxon>rosids</taxon>
        <taxon>malvids</taxon>
        <taxon>Sapindales</taxon>
        <taxon>Sapindaceae</taxon>
        <taxon>Hippocastanoideae</taxon>
        <taxon>Acereae</taxon>
        <taxon>Dipteronia</taxon>
    </lineage>
</organism>
<reference evidence="1" key="1">
    <citation type="journal article" date="2023" name="Plant J.">
        <title>Genome sequences and population genomics provide insights into the demographic history, inbreeding, and mutation load of two 'living fossil' tree species of Dipteronia.</title>
        <authorList>
            <person name="Feng Y."/>
            <person name="Comes H.P."/>
            <person name="Chen J."/>
            <person name="Zhu S."/>
            <person name="Lu R."/>
            <person name="Zhang X."/>
            <person name="Li P."/>
            <person name="Qiu J."/>
            <person name="Olsen K.M."/>
            <person name="Qiu Y."/>
        </authorList>
    </citation>
    <scope>NUCLEOTIDE SEQUENCE</scope>
    <source>
        <strain evidence="1">NBL</strain>
    </source>
</reference>